<reference evidence="3 4" key="1">
    <citation type="submission" date="2023-09" db="EMBL/GenBank/DDBJ databases">
        <title>Pyrofollis japonicus gen. nov. sp. nov., a novel member of the family Pyrodictiaceae isolated from the Iheya North hydrothermal field.</title>
        <authorList>
            <person name="Miyazaki U."/>
            <person name="Sanari M."/>
            <person name="Tame A."/>
            <person name="Kitajima M."/>
            <person name="Okamoto A."/>
            <person name="Sawayama S."/>
            <person name="Miyazaki J."/>
            <person name="Takai K."/>
            <person name="Nakagawa S."/>
        </authorList>
    </citation>
    <scope>NUCLEOTIDE SEQUENCE [LARGE SCALE GENOMIC DNA]</scope>
    <source>
        <strain evidence="3 4">AV2</strain>
    </source>
</reference>
<evidence type="ECO:0000313" key="3">
    <source>
        <dbReference type="EMBL" id="BES80982.1"/>
    </source>
</evidence>
<evidence type="ECO:0000313" key="4">
    <source>
        <dbReference type="Proteomes" id="UP001341135"/>
    </source>
</evidence>
<dbReference type="EMBL" id="AP028907">
    <property type="protein sequence ID" value="BES80982.1"/>
    <property type="molecule type" value="Genomic_DNA"/>
</dbReference>
<dbReference type="InterPro" id="IPR039126">
    <property type="entry name" value="GGACT"/>
</dbReference>
<keyword evidence="4" id="KW-1185">Reference proteome</keyword>
<protein>
    <recommendedName>
        <fullName evidence="2">Gamma-glutamylcyclotransferase AIG2-like domain-containing protein</fullName>
    </recommendedName>
</protein>
<name>A0ABN6ZL75_9CREN</name>
<organism evidence="3 4">
    <name type="scientific">Pyrodictium abyssi</name>
    <dbReference type="NCBI Taxonomy" id="54256"/>
    <lineage>
        <taxon>Archaea</taxon>
        <taxon>Thermoproteota</taxon>
        <taxon>Thermoprotei</taxon>
        <taxon>Desulfurococcales</taxon>
        <taxon>Pyrodictiaceae</taxon>
        <taxon>Pyrodictium</taxon>
    </lineage>
</organism>
<dbReference type="PANTHER" id="PTHR12510">
    <property type="entry name" value="TROPONIN C-AKIN-1 PROTEIN"/>
    <property type="match status" value="1"/>
</dbReference>
<accession>A0ABN6ZL75</accession>
<dbReference type="InterPro" id="IPR036568">
    <property type="entry name" value="GGCT-like_sf"/>
</dbReference>
<dbReference type="Gene3D" id="3.10.490.10">
    <property type="entry name" value="Gamma-glutamyl cyclotransferase-like"/>
    <property type="match status" value="1"/>
</dbReference>
<evidence type="ECO:0000256" key="1">
    <source>
        <dbReference type="ARBA" id="ARBA00008861"/>
    </source>
</evidence>
<proteinExistence type="inferred from homology"/>
<dbReference type="Pfam" id="PF06094">
    <property type="entry name" value="GGACT"/>
    <property type="match status" value="1"/>
</dbReference>
<gene>
    <name evidence="3" type="ORF">PABY_05490</name>
</gene>
<sequence length="140" mass="15586">MGRGLGPVIELLFVYGSLHRRGSAHRLMRGARLLGPALLRGYTLAVLEGYPAALPCRPQACCVVEGELYAVPAWLLPELDRYEGPLYERRMLTVEHGGGTARAWVYVARARAAWGPLMARWRGTERGKRPGEVLLGYSRR</sequence>
<dbReference type="Proteomes" id="UP001341135">
    <property type="component" value="Chromosome"/>
</dbReference>
<comment type="similarity">
    <text evidence="1">Belongs to the gamma-glutamylcyclotransferase family.</text>
</comment>
<dbReference type="CDD" id="cd06661">
    <property type="entry name" value="GGCT_like"/>
    <property type="match status" value="1"/>
</dbReference>
<dbReference type="InterPro" id="IPR013024">
    <property type="entry name" value="GGCT-like"/>
</dbReference>
<feature type="domain" description="Gamma-glutamylcyclotransferase AIG2-like" evidence="2">
    <location>
        <begin position="12"/>
        <end position="110"/>
    </location>
</feature>
<dbReference type="PANTHER" id="PTHR12510:SF4">
    <property type="entry name" value="GAMMA-GLUTAMYLAMINECYCLOTRANSFERASE"/>
    <property type="match status" value="1"/>
</dbReference>
<dbReference type="SUPFAM" id="SSF110857">
    <property type="entry name" value="Gamma-glutamyl cyclotransferase-like"/>
    <property type="match status" value="1"/>
</dbReference>
<evidence type="ECO:0000259" key="2">
    <source>
        <dbReference type="Pfam" id="PF06094"/>
    </source>
</evidence>
<dbReference type="InterPro" id="IPR009288">
    <property type="entry name" value="AIG2-like_dom"/>
</dbReference>